<comment type="pathway">
    <text evidence="9">Protein modification; lipoprotein biosynthesis (N-acyl transfer).</text>
</comment>
<comment type="caution">
    <text evidence="11">The sequence shown here is derived from an EMBL/GenBank/DDBJ whole genome shotgun (WGS) entry which is preliminary data.</text>
</comment>
<feature type="transmembrane region" description="Helical" evidence="9">
    <location>
        <begin position="28"/>
        <end position="45"/>
    </location>
</feature>
<protein>
    <recommendedName>
        <fullName evidence="9">Apolipoprotein N-acyltransferase</fullName>
        <shortName evidence="9">ALP N-acyltransferase</shortName>
        <ecNumber evidence="9">2.3.1.269</ecNumber>
    </recommendedName>
</protein>
<keyword evidence="8 9" id="KW-0012">Acyltransferase</keyword>
<evidence type="ECO:0000256" key="6">
    <source>
        <dbReference type="ARBA" id="ARBA00022989"/>
    </source>
</evidence>
<dbReference type="HAMAP" id="MF_01148">
    <property type="entry name" value="Lnt"/>
    <property type="match status" value="1"/>
</dbReference>
<accession>S3K637</accession>
<dbReference type="GO" id="GO:0042158">
    <property type="term" value="P:lipoprotein biosynthetic process"/>
    <property type="evidence" value="ECO:0007669"/>
    <property type="project" value="UniProtKB-UniRule"/>
</dbReference>
<dbReference type="PATRIC" id="fig|1125699.3.peg.458"/>
<keyword evidence="7 9" id="KW-0472">Membrane</keyword>
<keyword evidence="5 9" id="KW-0812">Transmembrane</keyword>
<evidence type="ECO:0000256" key="7">
    <source>
        <dbReference type="ARBA" id="ARBA00023136"/>
    </source>
</evidence>
<keyword evidence="12" id="KW-1185">Reference proteome</keyword>
<dbReference type="Proteomes" id="UP000014541">
    <property type="component" value="Unassembled WGS sequence"/>
</dbReference>
<dbReference type="PANTHER" id="PTHR38686:SF1">
    <property type="entry name" value="APOLIPOPROTEIN N-ACYLTRANSFERASE"/>
    <property type="match status" value="1"/>
</dbReference>
<dbReference type="PROSITE" id="PS50263">
    <property type="entry name" value="CN_HYDROLASE"/>
    <property type="match status" value="1"/>
</dbReference>
<proteinExistence type="inferred from homology"/>
<evidence type="ECO:0000259" key="10">
    <source>
        <dbReference type="PROSITE" id="PS50263"/>
    </source>
</evidence>
<evidence type="ECO:0000256" key="8">
    <source>
        <dbReference type="ARBA" id="ARBA00023315"/>
    </source>
</evidence>
<dbReference type="InterPro" id="IPR036526">
    <property type="entry name" value="C-N_Hydrolase_sf"/>
</dbReference>
<evidence type="ECO:0000313" key="12">
    <source>
        <dbReference type="Proteomes" id="UP000014541"/>
    </source>
</evidence>
<evidence type="ECO:0000256" key="5">
    <source>
        <dbReference type="ARBA" id="ARBA00022692"/>
    </source>
</evidence>
<dbReference type="Pfam" id="PF20154">
    <property type="entry name" value="LNT_N"/>
    <property type="match status" value="1"/>
</dbReference>
<dbReference type="InterPro" id="IPR045378">
    <property type="entry name" value="LNT_N"/>
</dbReference>
<dbReference type="InterPro" id="IPR003010">
    <property type="entry name" value="C-N_Hydrolase"/>
</dbReference>
<dbReference type="GO" id="GO:0016410">
    <property type="term" value="F:N-acyltransferase activity"/>
    <property type="evidence" value="ECO:0007669"/>
    <property type="project" value="UniProtKB-UniRule"/>
</dbReference>
<dbReference type="EC" id="2.3.1.269" evidence="9"/>
<keyword evidence="4 9" id="KW-0808">Transferase</keyword>
<evidence type="ECO:0000256" key="2">
    <source>
        <dbReference type="ARBA" id="ARBA00010065"/>
    </source>
</evidence>
<dbReference type="PANTHER" id="PTHR38686">
    <property type="entry name" value="APOLIPOPROTEIN N-ACYLTRANSFERASE"/>
    <property type="match status" value="1"/>
</dbReference>
<feature type="transmembrane region" description="Helical" evidence="9">
    <location>
        <begin position="57"/>
        <end position="76"/>
    </location>
</feature>
<sequence length="572" mass="63681">MKGILQVFYALFSSIIMAFAIQNEFLLFGSPLLGLFALVPLYLALAECNSFKNAGLLTALQMLCTHVFSSFWLGYFKDFAVFTLGATTAVYAVFGYFLGGLFFAPFYLTHKDTLAERSGLKPFNVPVRVLLFAALWTIYEWKKSTGFLAYPWGTLVMSAWKWKLVTQIVDITGTWGISFLFALFNALIAEGLSLFARGGERYSGYPTGIGNPVHSRGATKAVSFSYARTAAFCVVLFMLACIYGIRRYTEMRVPVKTVRTVLVQPNFNSWLSEQGENALEDAIALTREQLNDAQNLVDKPDVILWSESTLPYALPNALTFYEDYPESDPLLPFIAENGVPLITGSPVELTAMSEAKSSASGMREFNNAAAYFDKEGSWCAFYGKVQLIPFAEVIPYSDTRWMQTLMQSIAGFSSGWTPGKAFTVFELPLKAGSVKAGTPICFEDAFPSVCRKLFFAGSEVFFNLTNDEWSKTGSAEIQHFAIASYRAQEFRTTLVRCTNAGFTSITDPAGRLLYSLPLFEKTAGTYDVPIYERTVTAYARFGDWLPILLLFMWAAFYAGTRGFGMKGSRQKR</sequence>
<dbReference type="eggNOG" id="COG0815">
    <property type="taxonomic scope" value="Bacteria"/>
</dbReference>
<evidence type="ECO:0000256" key="4">
    <source>
        <dbReference type="ARBA" id="ARBA00022679"/>
    </source>
</evidence>
<keyword evidence="11" id="KW-0449">Lipoprotein</keyword>
<dbReference type="HOGENOM" id="CLU_019563_1_1_12"/>
<feature type="transmembrane region" description="Helical" evidence="9">
    <location>
        <begin position="175"/>
        <end position="196"/>
    </location>
</feature>
<comment type="function">
    <text evidence="9">Catalyzes the phospholipid dependent N-acylation of the N-terminal cysteine of apolipoprotein, the last step in lipoprotein maturation.</text>
</comment>
<dbReference type="AlphaFoldDB" id="S3K637"/>
<evidence type="ECO:0000256" key="9">
    <source>
        <dbReference type="HAMAP-Rule" id="MF_01148"/>
    </source>
</evidence>
<reference evidence="11 12" key="1">
    <citation type="submission" date="2013-04" db="EMBL/GenBank/DDBJ databases">
        <title>The Genome Sequence of Treponema maltophilum ATCC 51939.</title>
        <authorList>
            <consortium name="The Broad Institute Genomics Platform"/>
            <person name="Earl A."/>
            <person name="Ward D."/>
            <person name="Feldgarden M."/>
            <person name="Gevers D."/>
            <person name="Leonetti C."/>
            <person name="Blanton J.M."/>
            <person name="Dewhirst F.E."/>
            <person name="Izard J."/>
            <person name="Walker B."/>
            <person name="Young S."/>
            <person name="Zeng Q."/>
            <person name="Gargeya S."/>
            <person name="Fitzgerald M."/>
            <person name="Haas B."/>
            <person name="Abouelleil A."/>
            <person name="Allen A.W."/>
            <person name="Alvarado L."/>
            <person name="Arachchi H.M."/>
            <person name="Berlin A.M."/>
            <person name="Chapman S.B."/>
            <person name="Gainer-Dewar J."/>
            <person name="Goldberg J."/>
            <person name="Griggs A."/>
            <person name="Gujja S."/>
            <person name="Hansen M."/>
            <person name="Howarth C."/>
            <person name="Imamovic A."/>
            <person name="Ireland A."/>
            <person name="Larimer J."/>
            <person name="McCowan C."/>
            <person name="Murphy C."/>
            <person name="Pearson M."/>
            <person name="Poon T.W."/>
            <person name="Priest M."/>
            <person name="Roberts A."/>
            <person name="Saif S."/>
            <person name="Shea T."/>
            <person name="Sisk P."/>
            <person name="Sykes S."/>
            <person name="Wortman J."/>
            <person name="Nusbaum C."/>
            <person name="Birren B."/>
        </authorList>
    </citation>
    <scope>NUCLEOTIDE SEQUENCE [LARGE SCALE GENOMIC DNA]</scope>
    <source>
        <strain evidence="11 12">ATCC 51939</strain>
    </source>
</reference>
<dbReference type="NCBIfam" id="TIGR00546">
    <property type="entry name" value="lnt"/>
    <property type="match status" value="1"/>
</dbReference>
<dbReference type="CDD" id="cd07571">
    <property type="entry name" value="ALP_N-acyl_transferase"/>
    <property type="match status" value="1"/>
</dbReference>
<dbReference type="UniPathway" id="UPA00666"/>
<keyword evidence="3 9" id="KW-1003">Cell membrane</keyword>
<comment type="catalytic activity">
    <reaction evidence="9">
        <text>N-terminal S-1,2-diacyl-sn-glyceryl-L-cysteinyl-[lipoprotein] + a glycerophospholipid = N-acyl-S-1,2-diacyl-sn-glyceryl-L-cysteinyl-[lipoprotein] + a 2-acyl-sn-glycero-3-phospholipid + H(+)</text>
        <dbReference type="Rhea" id="RHEA:48228"/>
        <dbReference type="Rhea" id="RHEA-COMP:14681"/>
        <dbReference type="Rhea" id="RHEA-COMP:14684"/>
        <dbReference type="ChEBI" id="CHEBI:15378"/>
        <dbReference type="ChEBI" id="CHEBI:136912"/>
        <dbReference type="ChEBI" id="CHEBI:140656"/>
        <dbReference type="ChEBI" id="CHEBI:140657"/>
        <dbReference type="ChEBI" id="CHEBI:140660"/>
        <dbReference type="EC" id="2.3.1.269"/>
    </reaction>
</comment>
<dbReference type="EMBL" id="ATFF01000002">
    <property type="protein sequence ID" value="EPF32451.1"/>
    <property type="molecule type" value="Genomic_DNA"/>
</dbReference>
<dbReference type="GO" id="GO:0005886">
    <property type="term" value="C:plasma membrane"/>
    <property type="evidence" value="ECO:0007669"/>
    <property type="project" value="UniProtKB-SubCell"/>
</dbReference>
<dbReference type="Pfam" id="PF00795">
    <property type="entry name" value="CN_hydrolase"/>
    <property type="match status" value="1"/>
</dbReference>
<feature type="transmembrane region" description="Helical" evidence="9">
    <location>
        <begin position="88"/>
        <end position="108"/>
    </location>
</feature>
<feature type="transmembrane region" description="Helical" evidence="9">
    <location>
        <begin position="544"/>
        <end position="564"/>
    </location>
</feature>
<dbReference type="STRING" id="1125699.HMPREF9194_00450"/>
<dbReference type="Gene3D" id="3.60.110.10">
    <property type="entry name" value="Carbon-nitrogen hydrolase"/>
    <property type="match status" value="1"/>
</dbReference>
<comment type="subcellular location">
    <subcellularLocation>
        <location evidence="1 9">Cell membrane</location>
        <topology evidence="1 9">Multi-pass membrane protein</topology>
    </subcellularLocation>
</comment>
<evidence type="ECO:0000313" key="11">
    <source>
        <dbReference type="EMBL" id="EPF32451.1"/>
    </source>
</evidence>
<gene>
    <name evidence="9" type="primary">lnt</name>
    <name evidence="11" type="ORF">HMPREF9194_00450</name>
</gene>
<organism evidence="11 12">
    <name type="scientific">Treponema maltophilum ATCC 51939</name>
    <dbReference type="NCBI Taxonomy" id="1125699"/>
    <lineage>
        <taxon>Bacteria</taxon>
        <taxon>Pseudomonadati</taxon>
        <taxon>Spirochaetota</taxon>
        <taxon>Spirochaetia</taxon>
        <taxon>Spirochaetales</taxon>
        <taxon>Treponemataceae</taxon>
        <taxon>Treponema</taxon>
    </lineage>
</organism>
<dbReference type="InterPro" id="IPR004563">
    <property type="entry name" value="Apolipo_AcylTrfase"/>
</dbReference>
<keyword evidence="6 9" id="KW-1133">Transmembrane helix</keyword>
<evidence type="ECO:0000256" key="1">
    <source>
        <dbReference type="ARBA" id="ARBA00004651"/>
    </source>
</evidence>
<dbReference type="RefSeq" id="WP_016524748.1">
    <property type="nucleotide sequence ID" value="NZ_KE332518.1"/>
</dbReference>
<feature type="transmembrane region" description="Helical" evidence="9">
    <location>
        <begin position="226"/>
        <end position="245"/>
    </location>
</feature>
<comment type="similarity">
    <text evidence="2 9">Belongs to the CN hydrolase family. Apolipoprotein N-acyltransferase subfamily.</text>
</comment>
<evidence type="ECO:0000256" key="3">
    <source>
        <dbReference type="ARBA" id="ARBA00022475"/>
    </source>
</evidence>
<feature type="domain" description="CN hydrolase" evidence="10">
    <location>
        <begin position="258"/>
        <end position="530"/>
    </location>
</feature>
<dbReference type="SUPFAM" id="SSF56317">
    <property type="entry name" value="Carbon-nitrogen hydrolase"/>
    <property type="match status" value="1"/>
</dbReference>
<name>S3K637_TREMA</name>